<dbReference type="Proteomes" id="UP000240542">
    <property type="component" value="Unassembled WGS sequence"/>
</dbReference>
<dbReference type="GO" id="GO:0042128">
    <property type="term" value="P:nitrate assimilation"/>
    <property type="evidence" value="ECO:0007669"/>
    <property type="project" value="UniProtKB-KW"/>
</dbReference>
<evidence type="ECO:0000256" key="1">
    <source>
        <dbReference type="ARBA" id="ARBA00022714"/>
    </source>
</evidence>
<dbReference type="PANTHER" id="PTHR40562:SF1">
    <property type="entry name" value="NITRITE REDUCTASE (NADH) SMALL SUBUNIT"/>
    <property type="match status" value="1"/>
</dbReference>
<dbReference type="GO" id="GO:0051537">
    <property type="term" value="F:2 iron, 2 sulfur cluster binding"/>
    <property type="evidence" value="ECO:0007669"/>
    <property type="project" value="UniProtKB-KW"/>
</dbReference>
<feature type="domain" description="Rieske" evidence="7">
    <location>
        <begin position="16"/>
        <end position="117"/>
    </location>
</feature>
<evidence type="ECO:0000313" key="9">
    <source>
        <dbReference type="Proteomes" id="UP000240542"/>
    </source>
</evidence>
<dbReference type="InterPro" id="IPR036922">
    <property type="entry name" value="Rieske_2Fe-2S_sf"/>
</dbReference>
<dbReference type="GO" id="GO:0046872">
    <property type="term" value="F:metal ion binding"/>
    <property type="evidence" value="ECO:0007669"/>
    <property type="project" value="UniProtKB-KW"/>
</dbReference>
<keyword evidence="9" id="KW-1185">Reference proteome</keyword>
<dbReference type="CDD" id="cd03529">
    <property type="entry name" value="Rieske_NirD"/>
    <property type="match status" value="1"/>
</dbReference>
<organism evidence="8 9">
    <name type="scientific">Murinocardiopsis flavida</name>
    <dbReference type="NCBI Taxonomy" id="645275"/>
    <lineage>
        <taxon>Bacteria</taxon>
        <taxon>Bacillati</taxon>
        <taxon>Actinomycetota</taxon>
        <taxon>Actinomycetes</taxon>
        <taxon>Streptosporangiales</taxon>
        <taxon>Nocardiopsidaceae</taxon>
        <taxon>Murinocardiopsis</taxon>
    </lineage>
</organism>
<comment type="caution">
    <text evidence="8">The sequence shown here is derived from an EMBL/GenBank/DDBJ whole genome shotgun (WGS) entry which is preliminary data.</text>
</comment>
<dbReference type="Pfam" id="PF13806">
    <property type="entry name" value="Rieske_2"/>
    <property type="match status" value="1"/>
</dbReference>
<gene>
    <name evidence="8" type="ORF">CLV63_10454</name>
</gene>
<evidence type="ECO:0000256" key="6">
    <source>
        <dbReference type="ARBA" id="ARBA00023063"/>
    </source>
</evidence>
<keyword evidence="1" id="KW-0001">2Fe-2S</keyword>
<dbReference type="AlphaFoldDB" id="A0A2P8DNP5"/>
<evidence type="ECO:0000313" key="8">
    <source>
        <dbReference type="EMBL" id="PSK98830.1"/>
    </source>
</evidence>
<evidence type="ECO:0000259" key="7">
    <source>
        <dbReference type="PROSITE" id="PS51296"/>
    </source>
</evidence>
<dbReference type="GO" id="GO:0008942">
    <property type="term" value="F:nitrite reductase [NAD(P)H] activity"/>
    <property type="evidence" value="ECO:0007669"/>
    <property type="project" value="InterPro"/>
</dbReference>
<dbReference type="PANTHER" id="PTHR40562">
    <property type="match status" value="1"/>
</dbReference>
<dbReference type="InterPro" id="IPR017941">
    <property type="entry name" value="Rieske_2Fe-2S"/>
</dbReference>
<name>A0A2P8DNP5_9ACTN</name>
<keyword evidence="6" id="KW-0534">Nitrate assimilation</keyword>
<keyword evidence="4" id="KW-0408">Iron</keyword>
<evidence type="ECO:0000256" key="2">
    <source>
        <dbReference type="ARBA" id="ARBA00022723"/>
    </source>
</evidence>
<reference evidence="8 9" key="1">
    <citation type="submission" date="2018-03" db="EMBL/GenBank/DDBJ databases">
        <title>Genomic Encyclopedia of Archaeal and Bacterial Type Strains, Phase II (KMG-II): from individual species to whole genera.</title>
        <authorList>
            <person name="Goeker M."/>
        </authorList>
    </citation>
    <scope>NUCLEOTIDE SEQUENCE [LARGE SCALE GENOMIC DNA]</scope>
    <source>
        <strain evidence="8 9">DSM 45312</strain>
    </source>
</reference>
<dbReference type="Gene3D" id="2.102.10.10">
    <property type="entry name" value="Rieske [2Fe-2S] iron-sulphur domain"/>
    <property type="match status" value="1"/>
</dbReference>
<dbReference type="SUPFAM" id="SSF50022">
    <property type="entry name" value="ISP domain"/>
    <property type="match status" value="1"/>
</dbReference>
<dbReference type="GO" id="GO:0004497">
    <property type="term" value="F:monooxygenase activity"/>
    <property type="evidence" value="ECO:0007669"/>
    <property type="project" value="UniProtKB-ARBA"/>
</dbReference>
<dbReference type="PROSITE" id="PS51296">
    <property type="entry name" value="RIESKE"/>
    <property type="match status" value="1"/>
</dbReference>
<dbReference type="RefSeq" id="WP_106582166.1">
    <property type="nucleotide sequence ID" value="NZ_PYGA01000004.1"/>
</dbReference>
<dbReference type="GO" id="GO:0016705">
    <property type="term" value="F:oxidoreductase activity, acting on paired donors, with incorporation or reduction of molecular oxygen"/>
    <property type="evidence" value="ECO:0007669"/>
    <property type="project" value="UniProtKB-ARBA"/>
</dbReference>
<dbReference type="InterPro" id="IPR012748">
    <property type="entry name" value="Rieske-like_NirD"/>
</dbReference>
<proteinExistence type="predicted"/>
<dbReference type="NCBIfam" id="TIGR02378">
    <property type="entry name" value="nirD_assim_sml"/>
    <property type="match status" value="1"/>
</dbReference>
<keyword evidence="3" id="KW-0560">Oxidoreductase</keyword>
<dbReference type="OrthoDB" id="3213360at2"/>
<dbReference type="PROSITE" id="PS51300">
    <property type="entry name" value="NIRD"/>
    <property type="match status" value="1"/>
</dbReference>
<dbReference type="InterPro" id="IPR017881">
    <property type="entry name" value="NirD"/>
</dbReference>
<dbReference type="EMBL" id="PYGA01000004">
    <property type="protein sequence ID" value="PSK98830.1"/>
    <property type="molecule type" value="Genomic_DNA"/>
</dbReference>
<keyword evidence="5" id="KW-0411">Iron-sulfur</keyword>
<accession>A0A2P8DNP5</accession>
<protein>
    <submittedName>
        <fullName evidence="8">Nitrite reductase (NADH) small subunit</fullName>
    </submittedName>
</protein>
<keyword evidence="2" id="KW-0479">Metal-binding</keyword>
<evidence type="ECO:0000256" key="3">
    <source>
        <dbReference type="ARBA" id="ARBA00023002"/>
    </source>
</evidence>
<evidence type="ECO:0000256" key="4">
    <source>
        <dbReference type="ARBA" id="ARBA00023004"/>
    </source>
</evidence>
<evidence type="ECO:0000256" key="5">
    <source>
        <dbReference type="ARBA" id="ARBA00023014"/>
    </source>
</evidence>
<sequence>MTLSTTVPPRTAVERGAACPAHRVTTERGVALLLPDGSQAAVFRTGDGALYALDNVDPFSGAAVLSRGIVGDRAGEPTVASPMLKQVYSLRTGVCLDDPEVRVAVFDVEERDGVVEVAARPDGGR</sequence>